<keyword evidence="5" id="KW-1185">Reference proteome</keyword>
<name>A0ABC8VUN9_9POAL</name>
<evidence type="ECO:0000259" key="2">
    <source>
        <dbReference type="Pfam" id="PF24758"/>
    </source>
</evidence>
<dbReference type="InterPro" id="IPR055411">
    <property type="entry name" value="LRR_FXL15/At3g58940/PEG3-like"/>
</dbReference>
<gene>
    <name evidence="4" type="ORF">URODEC1_LOCUS118123</name>
    <name evidence="3" type="ORF">URODEC1_LOCUS6887</name>
</gene>
<protein>
    <recommendedName>
        <fullName evidence="2">F-box/LRR-repeat protein 15/At3g58940/PEG3-like LRR domain-containing protein</fullName>
    </recommendedName>
</protein>
<organism evidence="3 5">
    <name type="scientific">Urochloa decumbens</name>
    <dbReference type="NCBI Taxonomy" id="240449"/>
    <lineage>
        <taxon>Eukaryota</taxon>
        <taxon>Viridiplantae</taxon>
        <taxon>Streptophyta</taxon>
        <taxon>Embryophyta</taxon>
        <taxon>Tracheophyta</taxon>
        <taxon>Spermatophyta</taxon>
        <taxon>Magnoliopsida</taxon>
        <taxon>Liliopsida</taxon>
        <taxon>Poales</taxon>
        <taxon>Poaceae</taxon>
        <taxon>PACMAD clade</taxon>
        <taxon>Panicoideae</taxon>
        <taxon>Panicodae</taxon>
        <taxon>Paniceae</taxon>
        <taxon>Melinidinae</taxon>
        <taxon>Urochloa</taxon>
    </lineage>
</organism>
<proteinExistence type="predicted"/>
<dbReference type="Proteomes" id="UP001497457">
    <property type="component" value="Chromosome 9rd"/>
</dbReference>
<feature type="compositionally biased region" description="Basic residues" evidence="1">
    <location>
        <begin position="1"/>
        <end position="19"/>
    </location>
</feature>
<reference evidence="3 5" key="2">
    <citation type="submission" date="2024-10" db="EMBL/GenBank/DDBJ databases">
        <authorList>
            <person name="Ryan C."/>
        </authorList>
    </citation>
    <scope>NUCLEOTIDE SEQUENCE [LARGE SCALE GENOMIC DNA]</scope>
</reference>
<sequence>MIGKRARFAQSGGKRKHACCHQPPNLLPLSSPIHPLPPMEQERAQPAAKRARLSPPPQPLAAGAGPEDRLSALDDATLHAILARVPLRDAAATAALSRRWPPVFATLPRLVLGPATFNRRGFPDEDDEDRCEDPGRWMDALRRVLDRRAAPVAALEIDSRFMRLHCNWFSKVFRDFFCNGGLLELSIANTDYTDTECCALPFAVYACTALTSLDLYNCWLRMPSKLTGLRALRSLRLRNVIATDADLIRLIRRGSAMEHLEIHDVHKARSITIHAPCLKKLDIYSYRPLCISAKKAPPLDMVRLSLSYGLPEHSWSLHDTDDTGRQDADHEMEEVLDFKKMAEREHKHTDEIRNMMSFLCGLTSTKELRLHLSTEYCEVVSMSKAWKLKSLPMKSYLLGLNSLSLVLDHNHDVLSTLVSCLLNSSPNLKDLRITELRHPGSPVPLAAEFWEEQINAGGFLNHLSRVTYYIDSLFDGHRCGGICKFLVMNARVLKKMSIEYHHSQARPEHAAMLEAARREVHLWPTASADVLVELTPVDQLPFF</sequence>
<dbReference type="EMBL" id="OZ075119">
    <property type="protein sequence ID" value="CAL5098247.1"/>
    <property type="molecule type" value="Genomic_DNA"/>
</dbReference>
<dbReference type="InterPro" id="IPR032675">
    <property type="entry name" value="LRR_dom_sf"/>
</dbReference>
<dbReference type="InterPro" id="IPR050232">
    <property type="entry name" value="FBL13/AtMIF1-like"/>
</dbReference>
<evidence type="ECO:0000313" key="4">
    <source>
        <dbReference type="EMBL" id="CAL5098247.1"/>
    </source>
</evidence>
<reference evidence="5" key="1">
    <citation type="submission" date="2024-06" db="EMBL/GenBank/DDBJ databases">
        <authorList>
            <person name="Ryan C."/>
        </authorList>
    </citation>
    <scope>NUCLEOTIDE SEQUENCE [LARGE SCALE GENOMIC DNA]</scope>
</reference>
<feature type="domain" description="F-box/LRR-repeat protein 15/At3g58940/PEG3-like LRR" evidence="2">
    <location>
        <begin position="181"/>
        <end position="310"/>
    </location>
</feature>
<dbReference type="Proteomes" id="UP001497457">
    <property type="component" value="Chromosome 10rd"/>
</dbReference>
<accession>A0ABC8VUN9</accession>
<feature type="compositionally biased region" description="Low complexity" evidence="1">
    <location>
        <begin position="23"/>
        <end position="33"/>
    </location>
</feature>
<dbReference type="PANTHER" id="PTHR31900">
    <property type="entry name" value="F-BOX/RNI SUPERFAMILY PROTEIN-RELATED"/>
    <property type="match status" value="1"/>
</dbReference>
<dbReference type="SUPFAM" id="SSF52047">
    <property type="entry name" value="RNI-like"/>
    <property type="match status" value="1"/>
</dbReference>
<dbReference type="Pfam" id="PF24758">
    <property type="entry name" value="LRR_At5g56370"/>
    <property type="match status" value="1"/>
</dbReference>
<dbReference type="EMBL" id="OZ075120">
    <property type="protein sequence ID" value="CAL4896850.1"/>
    <property type="molecule type" value="Genomic_DNA"/>
</dbReference>
<feature type="region of interest" description="Disordered" evidence="1">
    <location>
        <begin position="1"/>
        <end position="67"/>
    </location>
</feature>
<evidence type="ECO:0000313" key="3">
    <source>
        <dbReference type="EMBL" id="CAL4896850.1"/>
    </source>
</evidence>
<dbReference type="Gene3D" id="3.80.10.10">
    <property type="entry name" value="Ribonuclease Inhibitor"/>
    <property type="match status" value="1"/>
</dbReference>
<evidence type="ECO:0000256" key="1">
    <source>
        <dbReference type="SAM" id="MobiDB-lite"/>
    </source>
</evidence>
<evidence type="ECO:0000313" key="5">
    <source>
        <dbReference type="Proteomes" id="UP001497457"/>
    </source>
</evidence>
<dbReference type="AlphaFoldDB" id="A0ABC8VUN9"/>
<dbReference type="PANTHER" id="PTHR31900:SF30">
    <property type="entry name" value="SUPERFAMILY PROTEIN, PUTATIVE-RELATED"/>
    <property type="match status" value="1"/>
</dbReference>